<feature type="domain" description="POTRA" evidence="10">
    <location>
        <begin position="59"/>
        <end position="128"/>
    </location>
</feature>
<dbReference type="InterPro" id="IPR050487">
    <property type="entry name" value="FtsQ_DivIB"/>
</dbReference>
<accession>F8JZY2</accession>
<dbReference type="OrthoDB" id="9790760at2"/>
<proteinExistence type="predicted"/>
<dbReference type="PROSITE" id="PS51779">
    <property type="entry name" value="POTRA"/>
    <property type="match status" value="1"/>
</dbReference>
<feature type="region of interest" description="Disordered" evidence="8">
    <location>
        <begin position="160"/>
        <end position="185"/>
    </location>
</feature>
<sequence length="273" mass="28301">MAGPMTTRRAERETAGPPRPTPPAARRPRLSRRGLLLLLVAVAVVVAGCLAVLYLSPWLRVRQVRVTGVRALGAGQVRAAAAVPEGTALASVDTDAVAGRVRSGLPGVAAVEVVRSWPHTLTLNVTERTPAAVLEKDGKYVELDADGVRFATESTAPSGVPRVELATGSGTRDGSAGRDASSSNGYFGPDRLLRAAVQVATDLPAPVRKRTRVIQVRSFDAVSLQLDGGRTVVWGSAERGAQKSVALRALLKAAGGARHFDVSVPSAPAASGS</sequence>
<gene>
    <name evidence="11" type="ordered locus">SCATT_12000</name>
</gene>
<keyword evidence="5 9" id="KW-1133">Transmembrane helix</keyword>
<keyword evidence="2" id="KW-1003">Cell membrane</keyword>
<dbReference type="AlphaFoldDB" id="F8JZY2"/>
<protein>
    <submittedName>
        <fullName evidence="11">Sporulation protein</fullName>
    </submittedName>
</protein>
<dbReference type="RefSeq" id="WP_014141958.1">
    <property type="nucleotide sequence ID" value="NC_016111.1"/>
</dbReference>
<reference evidence="12" key="1">
    <citation type="submission" date="2011-12" db="EMBL/GenBank/DDBJ databases">
        <title>Complete genome sequence of Streptomyces cattleya strain DSM 46488.</title>
        <authorList>
            <person name="Ou H.-Y."/>
            <person name="Li P."/>
            <person name="Zhao C."/>
            <person name="O'Hagan D."/>
            <person name="Deng Z."/>
        </authorList>
    </citation>
    <scope>NUCLEOTIDE SEQUENCE [LARGE SCALE GENOMIC DNA]</scope>
    <source>
        <strain evidence="12">ATCC 35852 / DSM 46488 / JCM 4925 / NBRC 14057 / NRRL 8057</strain>
    </source>
</reference>
<keyword evidence="3" id="KW-0132">Cell division</keyword>
<dbReference type="PATRIC" id="fig|1003195.11.peg.2787"/>
<evidence type="ECO:0000256" key="6">
    <source>
        <dbReference type="ARBA" id="ARBA00023136"/>
    </source>
</evidence>
<comment type="subcellular location">
    <subcellularLocation>
        <location evidence="1">Membrane</location>
    </subcellularLocation>
</comment>
<evidence type="ECO:0000256" key="5">
    <source>
        <dbReference type="ARBA" id="ARBA00022989"/>
    </source>
</evidence>
<evidence type="ECO:0000313" key="11">
    <source>
        <dbReference type="EMBL" id="AEW93571.1"/>
    </source>
</evidence>
<dbReference type="HOGENOM" id="CLU_047677_1_0_11"/>
<evidence type="ECO:0000256" key="2">
    <source>
        <dbReference type="ARBA" id="ARBA00022475"/>
    </source>
</evidence>
<dbReference type="PANTHER" id="PTHR37820:SF1">
    <property type="entry name" value="CELL DIVISION PROTEIN FTSQ"/>
    <property type="match status" value="1"/>
</dbReference>
<organism evidence="11 12">
    <name type="scientific">Streptantibioticus cattleyicolor (strain ATCC 35852 / DSM 46488 / JCM 4925 / NBRC 14057 / NRRL 8057)</name>
    <name type="common">Streptomyces cattleya</name>
    <dbReference type="NCBI Taxonomy" id="1003195"/>
    <lineage>
        <taxon>Bacteria</taxon>
        <taxon>Bacillati</taxon>
        <taxon>Actinomycetota</taxon>
        <taxon>Actinomycetes</taxon>
        <taxon>Kitasatosporales</taxon>
        <taxon>Streptomycetaceae</taxon>
        <taxon>Streptantibioticus</taxon>
    </lineage>
</organism>
<dbReference type="Proteomes" id="UP000007842">
    <property type="component" value="Chromosome"/>
</dbReference>
<dbReference type="GO" id="GO:0005886">
    <property type="term" value="C:plasma membrane"/>
    <property type="evidence" value="ECO:0007669"/>
    <property type="project" value="TreeGrafter"/>
</dbReference>
<evidence type="ECO:0000256" key="4">
    <source>
        <dbReference type="ARBA" id="ARBA00022692"/>
    </source>
</evidence>
<feature type="transmembrane region" description="Helical" evidence="9">
    <location>
        <begin position="35"/>
        <end position="55"/>
    </location>
</feature>
<evidence type="ECO:0000256" key="9">
    <source>
        <dbReference type="SAM" id="Phobius"/>
    </source>
</evidence>
<dbReference type="STRING" id="1003195.SCATT_12000"/>
<dbReference type="PANTHER" id="PTHR37820">
    <property type="entry name" value="CELL DIVISION PROTEIN DIVIB"/>
    <property type="match status" value="1"/>
</dbReference>
<dbReference type="KEGG" id="sct:SCAT_1200"/>
<dbReference type="Pfam" id="PF03799">
    <property type="entry name" value="FtsQ_DivIB_C"/>
    <property type="match status" value="1"/>
</dbReference>
<dbReference type="KEGG" id="scy:SCATT_12000"/>
<keyword evidence="12" id="KW-1185">Reference proteome</keyword>
<dbReference type="eggNOG" id="COG1589">
    <property type="taxonomic scope" value="Bacteria"/>
</dbReference>
<dbReference type="InterPro" id="IPR013685">
    <property type="entry name" value="POTRA_FtsQ_type"/>
</dbReference>
<name>F8JZY2_STREN</name>
<dbReference type="InterPro" id="IPR005548">
    <property type="entry name" value="Cell_div_FtsQ/DivIB_C"/>
</dbReference>
<accession>G8WRJ4</accession>
<evidence type="ECO:0000259" key="10">
    <source>
        <dbReference type="PROSITE" id="PS51779"/>
    </source>
</evidence>
<dbReference type="InterPro" id="IPR034746">
    <property type="entry name" value="POTRA"/>
</dbReference>
<dbReference type="Pfam" id="PF08478">
    <property type="entry name" value="POTRA_1"/>
    <property type="match status" value="1"/>
</dbReference>
<evidence type="ECO:0000256" key="8">
    <source>
        <dbReference type="SAM" id="MobiDB-lite"/>
    </source>
</evidence>
<evidence type="ECO:0000256" key="7">
    <source>
        <dbReference type="ARBA" id="ARBA00023306"/>
    </source>
</evidence>
<keyword evidence="4 9" id="KW-0812">Transmembrane</keyword>
<keyword evidence="7" id="KW-0131">Cell cycle</keyword>
<feature type="region of interest" description="Disordered" evidence="8">
    <location>
        <begin position="1"/>
        <end position="27"/>
    </location>
</feature>
<dbReference type="Gene3D" id="3.10.20.310">
    <property type="entry name" value="membrane protein fhac"/>
    <property type="match status" value="1"/>
</dbReference>
<keyword evidence="6 9" id="KW-0472">Membrane</keyword>
<evidence type="ECO:0000256" key="1">
    <source>
        <dbReference type="ARBA" id="ARBA00004370"/>
    </source>
</evidence>
<dbReference type="EMBL" id="CP003219">
    <property type="protein sequence ID" value="AEW93571.1"/>
    <property type="molecule type" value="Genomic_DNA"/>
</dbReference>
<dbReference type="GO" id="GO:0051301">
    <property type="term" value="P:cell division"/>
    <property type="evidence" value="ECO:0007669"/>
    <property type="project" value="UniProtKB-KW"/>
</dbReference>
<evidence type="ECO:0000256" key="3">
    <source>
        <dbReference type="ARBA" id="ARBA00022618"/>
    </source>
</evidence>
<evidence type="ECO:0000313" key="12">
    <source>
        <dbReference type="Proteomes" id="UP000007842"/>
    </source>
</evidence>